<dbReference type="AlphaFoldDB" id="A0A396ZDL7"/>
<dbReference type="EMBL" id="QHCT01000001">
    <property type="protein sequence ID" value="RHX92343.1"/>
    <property type="molecule type" value="Genomic_DNA"/>
</dbReference>
<name>A0A396ZDL7_9LEPT</name>
<evidence type="ECO:0000313" key="2">
    <source>
        <dbReference type="Proteomes" id="UP000265798"/>
    </source>
</evidence>
<organism evidence="1 2">
    <name type="scientific">Leptospira stimsonii</name>
    <dbReference type="NCBI Taxonomy" id="2202203"/>
    <lineage>
        <taxon>Bacteria</taxon>
        <taxon>Pseudomonadati</taxon>
        <taxon>Spirochaetota</taxon>
        <taxon>Spirochaetia</taxon>
        <taxon>Leptospirales</taxon>
        <taxon>Leptospiraceae</taxon>
        <taxon>Leptospira</taxon>
    </lineage>
</organism>
<sequence>MNNRFQFCGSSHTERKKLGLFKVQFCDKGKLPIFSRRPASTTQQGWGLFCFKAVSCRNSRRGEFFNKEEMIIKILPPFFPKGRIDRI</sequence>
<gene>
    <name evidence="1" type="ORF">DLM75_03860</name>
</gene>
<reference evidence="2" key="1">
    <citation type="submission" date="2018-05" db="EMBL/GenBank/DDBJ databases">
        <title>Leptospira yasudae sp. nov. and Leptospira stimsonii sp. nov., two pathogenic species of the genus Leptospira isolated from environmental sources.</title>
        <authorList>
            <person name="Casanovas-Massana A."/>
            <person name="Hamond C."/>
            <person name="Santos L.A."/>
            <person name="Hacker K.P."/>
            <person name="Balassiano I."/>
            <person name="Medeiros M.A."/>
            <person name="Reis M.G."/>
            <person name="Ko A.I."/>
            <person name="Wunder E.A."/>
        </authorList>
    </citation>
    <scope>NUCLEOTIDE SEQUENCE [LARGE SCALE GENOMIC DNA]</scope>
    <source>
        <strain evidence="2">Yale</strain>
    </source>
</reference>
<comment type="caution">
    <text evidence="1">The sequence shown here is derived from an EMBL/GenBank/DDBJ whole genome shotgun (WGS) entry which is preliminary data.</text>
</comment>
<protein>
    <submittedName>
        <fullName evidence="1">Uncharacterized protein</fullName>
    </submittedName>
</protein>
<dbReference type="Proteomes" id="UP000265798">
    <property type="component" value="Unassembled WGS sequence"/>
</dbReference>
<proteinExistence type="predicted"/>
<accession>A0A396ZDL7</accession>
<evidence type="ECO:0000313" key="1">
    <source>
        <dbReference type="EMBL" id="RHX92343.1"/>
    </source>
</evidence>